<dbReference type="Proteomes" id="UP001189429">
    <property type="component" value="Unassembled WGS sequence"/>
</dbReference>
<keyword evidence="3" id="KW-1185">Reference proteome</keyword>
<proteinExistence type="predicted"/>
<feature type="region of interest" description="Disordered" evidence="1">
    <location>
        <begin position="135"/>
        <end position="157"/>
    </location>
</feature>
<accession>A0ABN9UUW2</accession>
<feature type="non-terminal residue" evidence="2">
    <location>
        <position position="1139"/>
    </location>
</feature>
<name>A0ABN9UUW2_9DINO</name>
<evidence type="ECO:0000256" key="1">
    <source>
        <dbReference type="SAM" id="MobiDB-lite"/>
    </source>
</evidence>
<evidence type="ECO:0000313" key="2">
    <source>
        <dbReference type="EMBL" id="CAK0862964.1"/>
    </source>
</evidence>
<gene>
    <name evidence="2" type="ORF">PCOR1329_LOCUS51255</name>
</gene>
<dbReference type="PANTHER" id="PTHR35609">
    <property type="entry name" value="MACRO DOMAIN-CONTAINING PROTEIN"/>
    <property type="match status" value="1"/>
</dbReference>
<comment type="caution">
    <text evidence="2">The sequence shown here is derived from an EMBL/GenBank/DDBJ whole genome shotgun (WGS) entry which is preliminary data.</text>
</comment>
<feature type="region of interest" description="Disordered" evidence="1">
    <location>
        <begin position="320"/>
        <end position="342"/>
    </location>
</feature>
<feature type="region of interest" description="Disordered" evidence="1">
    <location>
        <begin position="240"/>
        <end position="261"/>
    </location>
</feature>
<evidence type="ECO:0000313" key="3">
    <source>
        <dbReference type="Proteomes" id="UP001189429"/>
    </source>
</evidence>
<feature type="region of interest" description="Disordered" evidence="1">
    <location>
        <begin position="64"/>
        <end position="91"/>
    </location>
</feature>
<dbReference type="EMBL" id="CAUYUJ010016216">
    <property type="protein sequence ID" value="CAK0862964.1"/>
    <property type="molecule type" value="Genomic_DNA"/>
</dbReference>
<feature type="compositionally biased region" description="Basic and acidic residues" evidence="1">
    <location>
        <begin position="240"/>
        <end position="250"/>
    </location>
</feature>
<reference evidence="2" key="1">
    <citation type="submission" date="2023-10" db="EMBL/GenBank/DDBJ databases">
        <authorList>
            <person name="Chen Y."/>
            <person name="Shah S."/>
            <person name="Dougan E. K."/>
            <person name="Thang M."/>
            <person name="Chan C."/>
        </authorList>
    </citation>
    <scope>NUCLEOTIDE SEQUENCE [LARGE SCALE GENOMIC DNA]</scope>
</reference>
<dbReference type="PANTHER" id="PTHR35609:SF1">
    <property type="entry name" value="MACRO DOMAIN-CONTAINING PROTEIN"/>
    <property type="match status" value="1"/>
</dbReference>
<organism evidence="2 3">
    <name type="scientific">Prorocentrum cordatum</name>
    <dbReference type="NCBI Taxonomy" id="2364126"/>
    <lineage>
        <taxon>Eukaryota</taxon>
        <taxon>Sar</taxon>
        <taxon>Alveolata</taxon>
        <taxon>Dinophyceae</taxon>
        <taxon>Prorocentrales</taxon>
        <taxon>Prorocentraceae</taxon>
        <taxon>Prorocentrum</taxon>
    </lineage>
</organism>
<protein>
    <submittedName>
        <fullName evidence="2">Uncharacterized protein</fullName>
    </submittedName>
</protein>
<sequence length="1139" mass="123781">MQYIVVEVSLHQHSLEHDIYEDDSNGSYEYDSYGSDEFGYNCDLPGVTPGLLVPGAWPPAALQEHAGPQEQTKPQDGVGPPDNIGPPEHTGLREALGYKSALGHETALGCEKNKLGNQKTLGHQTTLSHEKALSHQSTAGHPNTLDHGKALGHQNTLGHENTSSYVMALGCRNHPDNENALCHENALGYETELRHQGAPGHGDMLDRKKALSYQKTMNCSCATGLGLENTLDRERALGERNSLRHQDTPGHDAALSRPQALSHKKTLGHDIALAYEKVLGYQDKRGQEGYKTELRHQSARGHGGMLTREKALGYQNTLRHQGAQGHDSAPGYKTTLGHQNPLGHEEALGRQEKLNHHSAPGYEKVLRHENTLGNEAVRYQNTMRYESALGLEGTLGQRIELGREEALGYQNTLRHQELLKLGIARGVTPTRFREALCEHLSGRLDIEPLTPQIESEACFSSMLASLFLAPDSRQRLTRMTPRYVLQERAARRGLGGYTDATSSAGAAACHDNPLVTILPRWMARFYGVGAVVAQWIVFGAVDCRDESQVVLLKLLHMGALASCVTIAKETRDLLFYLALARPVLGDFPRAALQTVFRLKVYDNYFLFVSVAIGIASSLKAARDASDRAMAAHGASTADLTHDGVGGEVNIDVMGNESGSDGRFQIGSESPSSPGTVDLRSAAAAKVVSAGRAWLLISCHGSRLQRLPSHWNSASAHGKSPGASGAEYGIGEFRTPSLGQLREAARRQIQDPKVVQAAGLRGPLRVEHSFNDAAELHRRPENRLALFQVASQTNCLSLVSPTSTPEMGVTAYIDDRSQGPCCAIACGAGTVFRNYFAQVPGGGAKQVGQSQDRQLNCLEELCEELGSESNGYFEVRGGFTLASDAGLQDLNAKLAGLDEEGLDHLRSRLRVGVHEDVEVTSYHWGCSLLRDPEQLVTQVFTSVCSVAQSGNEPALWQPLARLTLEATYEAALWAAVLSAIRNKGAHGSLRVYLTTVGRCLLGHGAAWIAEAVQRAIQRVCMDNGLGLQVFLVAYKEPALQELADVFEYFNSGMLWHRIPTSCSDGPPSHPGSKNASKESVRNVSKEIFQRWEQKVIKAFCNREDRSTDDDSREALGVLAFEKSLDTVDGMDVPGMVAAGM</sequence>